<feature type="domain" description="HTH lysR-type" evidence="5">
    <location>
        <begin position="5"/>
        <end position="62"/>
    </location>
</feature>
<name>A0ABW3VJL9_9PSEU</name>
<dbReference type="PANTHER" id="PTHR30346">
    <property type="entry name" value="TRANSCRIPTIONAL DUAL REGULATOR HCAR-RELATED"/>
    <property type="match status" value="1"/>
</dbReference>
<dbReference type="InterPro" id="IPR000847">
    <property type="entry name" value="LysR_HTH_N"/>
</dbReference>
<dbReference type="Proteomes" id="UP001597182">
    <property type="component" value="Unassembled WGS sequence"/>
</dbReference>
<dbReference type="RefSeq" id="WP_339122231.1">
    <property type="nucleotide sequence ID" value="NZ_BAABKS010000039.1"/>
</dbReference>
<evidence type="ECO:0000256" key="2">
    <source>
        <dbReference type="ARBA" id="ARBA00023015"/>
    </source>
</evidence>
<dbReference type="Pfam" id="PF03466">
    <property type="entry name" value="LysR_substrate"/>
    <property type="match status" value="1"/>
</dbReference>
<dbReference type="InterPro" id="IPR005119">
    <property type="entry name" value="LysR_subst-bd"/>
</dbReference>
<reference evidence="7" key="1">
    <citation type="journal article" date="2019" name="Int. J. Syst. Evol. Microbiol.">
        <title>The Global Catalogue of Microorganisms (GCM) 10K type strain sequencing project: providing services to taxonomists for standard genome sequencing and annotation.</title>
        <authorList>
            <consortium name="The Broad Institute Genomics Platform"/>
            <consortium name="The Broad Institute Genome Sequencing Center for Infectious Disease"/>
            <person name="Wu L."/>
            <person name="Ma J."/>
        </authorList>
    </citation>
    <scope>NUCLEOTIDE SEQUENCE [LARGE SCALE GENOMIC DNA]</scope>
    <source>
        <strain evidence="7">CCUG 49018</strain>
    </source>
</reference>
<keyword evidence="4" id="KW-0804">Transcription</keyword>
<dbReference type="SUPFAM" id="SSF46785">
    <property type="entry name" value="Winged helix' DNA-binding domain"/>
    <property type="match status" value="1"/>
</dbReference>
<dbReference type="Gene3D" id="1.10.10.10">
    <property type="entry name" value="Winged helix-like DNA-binding domain superfamily/Winged helix DNA-binding domain"/>
    <property type="match status" value="1"/>
</dbReference>
<dbReference type="PANTHER" id="PTHR30346:SF0">
    <property type="entry name" value="HCA OPERON TRANSCRIPTIONAL ACTIVATOR HCAR"/>
    <property type="match status" value="1"/>
</dbReference>
<evidence type="ECO:0000256" key="3">
    <source>
        <dbReference type="ARBA" id="ARBA00023125"/>
    </source>
</evidence>
<dbReference type="EMBL" id="JBHTMB010000151">
    <property type="protein sequence ID" value="MFD1235217.1"/>
    <property type="molecule type" value="Genomic_DNA"/>
</dbReference>
<evidence type="ECO:0000256" key="4">
    <source>
        <dbReference type="ARBA" id="ARBA00023163"/>
    </source>
</evidence>
<sequence>MPRDLDLRKLRYFLALAEELNYGRAAQHLHIAQPVLSRQIRALEAELGASLFVRDRRGVELTPAGEALRAEAPALLAAADAARRRVARAARGTDTFTIGFMPGLIVTAAAVALETRRPGLRVQVVRTGWDDQVQVLHDGRADVSYVRLPVDERGLRVIGIAEEPRVAVVAAAHRLAGKDEMTLTDLADEHLLQNPDAVPEWREVATEMRERVPRPPGEDRYGVEEKLEHVARGRGVAVLPASVAAFYTRPDIAVATITDIGPSRVALAWQAQRRSPLIRDFVDVVAGLDSPCTVLAPPG</sequence>
<comment type="similarity">
    <text evidence="1">Belongs to the LysR transcriptional regulatory family.</text>
</comment>
<organism evidence="6 7">
    <name type="scientific">Pseudonocardia benzenivorans</name>
    <dbReference type="NCBI Taxonomy" id="228005"/>
    <lineage>
        <taxon>Bacteria</taxon>
        <taxon>Bacillati</taxon>
        <taxon>Actinomycetota</taxon>
        <taxon>Actinomycetes</taxon>
        <taxon>Pseudonocardiales</taxon>
        <taxon>Pseudonocardiaceae</taxon>
        <taxon>Pseudonocardia</taxon>
    </lineage>
</organism>
<accession>A0ABW3VJL9</accession>
<dbReference type="InterPro" id="IPR036388">
    <property type="entry name" value="WH-like_DNA-bd_sf"/>
</dbReference>
<comment type="caution">
    <text evidence="6">The sequence shown here is derived from an EMBL/GenBank/DDBJ whole genome shotgun (WGS) entry which is preliminary data.</text>
</comment>
<proteinExistence type="inferred from homology"/>
<keyword evidence="7" id="KW-1185">Reference proteome</keyword>
<gene>
    <name evidence="6" type="ORF">ACFQ34_18170</name>
</gene>
<dbReference type="Pfam" id="PF00126">
    <property type="entry name" value="HTH_1"/>
    <property type="match status" value="1"/>
</dbReference>
<dbReference type="CDD" id="cd08414">
    <property type="entry name" value="PBP2_LTTR_aromatics_like"/>
    <property type="match status" value="1"/>
</dbReference>
<dbReference type="PRINTS" id="PR00039">
    <property type="entry name" value="HTHLYSR"/>
</dbReference>
<evidence type="ECO:0000256" key="1">
    <source>
        <dbReference type="ARBA" id="ARBA00009437"/>
    </source>
</evidence>
<evidence type="ECO:0000313" key="6">
    <source>
        <dbReference type="EMBL" id="MFD1235217.1"/>
    </source>
</evidence>
<dbReference type="InterPro" id="IPR036390">
    <property type="entry name" value="WH_DNA-bd_sf"/>
</dbReference>
<keyword evidence="3" id="KW-0238">DNA-binding</keyword>
<keyword evidence="2" id="KW-0805">Transcription regulation</keyword>
<protein>
    <submittedName>
        <fullName evidence="6">LysR family transcriptional regulator</fullName>
    </submittedName>
</protein>
<dbReference type="Gene3D" id="3.40.190.10">
    <property type="entry name" value="Periplasmic binding protein-like II"/>
    <property type="match status" value="2"/>
</dbReference>
<dbReference type="SUPFAM" id="SSF53850">
    <property type="entry name" value="Periplasmic binding protein-like II"/>
    <property type="match status" value="1"/>
</dbReference>
<evidence type="ECO:0000313" key="7">
    <source>
        <dbReference type="Proteomes" id="UP001597182"/>
    </source>
</evidence>
<dbReference type="PROSITE" id="PS50931">
    <property type="entry name" value="HTH_LYSR"/>
    <property type="match status" value="1"/>
</dbReference>
<evidence type="ECO:0000259" key="5">
    <source>
        <dbReference type="PROSITE" id="PS50931"/>
    </source>
</evidence>